<protein>
    <submittedName>
        <fullName evidence="2">Uncharacterized protein</fullName>
    </submittedName>
</protein>
<evidence type="ECO:0000313" key="1">
    <source>
        <dbReference type="Proteomes" id="UP000887540"/>
    </source>
</evidence>
<name>A0A914ECX0_9BILA</name>
<reference evidence="2" key="1">
    <citation type="submission" date="2022-11" db="UniProtKB">
        <authorList>
            <consortium name="WormBaseParasite"/>
        </authorList>
    </citation>
    <scope>IDENTIFICATION</scope>
</reference>
<dbReference type="AlphaFoldDB" id="A0A914ECX0"/>
<evidence type="ECO:0000313" key="2">
    <source>
        <dbReference type="WBParaSite" id="ACRNAN_scaffold6906.g10040.t1"/>
    </source>
</evidence>
<dbReference type="Proteomes" id="UP000887540">
    <property type="component" value="Unplaced"/>
</dbReference>
<dbReference type="WBParaSite" id="ACRNAN_scaffold6906.g10040.t1">
    <property type="protein sequence ID" value="ACRNAN_scaffold6906.g10040.t1"/>
    <property type="gene ID" value="ACRNAN_scaffold6906.g10040"/>
</dbReference>
<keyword evidence="1" id="KW-1185">Reference proteome</keyword>
<sequence length="130" mass="14382">MGWSCMKMTDYASGASVRFCNNYNCSQMLQGRLANMPCINDTYSNLNTAGFTYQSQLGVNYSPTFEDPKVRRLDDMTVPRAVRDVHVRGDRSGGWGRRWGGGYGGYGMGGWGRGYGGYGYGSYGGWGKKF</sequence>
<organism evidence="1 2">
    <name type="scientific">Acrobeloides nanus</name>
    <dbReference type="NCBI Taxonomy" id="290746"/>
    <lineage>
        <taxon>Eukaryota</taxon>
        <taxon>Metazoa</taxon>
        <taxon>Ecdysozoa</taxon>
        <taxon>Nematoda</taxon>
        <taxon>Chromadorea</taxon>
        <taxon>Rhabditida</taxon>
        <taxon>Tylenchina</taxon>
        <taxon>Cephalobomorpha</taxon>
        <taxon>Cephaloboidea</taxon>
        <taxon>Cephalobidae</taxon>
        <taxon>Acrobeloides</taxon>
    </lineage>
</organism>
<accession>A0A914ECX0</accession>
<proteinExistence type="predicted"/>